<evidence type="ECO:0000313" key="1">
    <source>
        <dbReference type="EMBL" id="MFD1036823.1"/>
    </source>
</evidence>
<proteinExistence type="predicted"/>
<dbReference type="RefSeq" id="WP_390358366.1">
    <property type="nucleotide sequence ID" value="NZ_JBHTKJ010000001.1"/>
</dbReference>
<dbReference type="InterPro" id="IPR010461">
    <property type="entry name" value="ComK"/>
</dbReference>
<comment type="caution">
    <text evidence="1">The sequence shown here is derived from an EMBL/GenBank/DDBJ whole genome shotgun (WGS) entry which is preliminary data.</text>
</comment>
<protein>
    <submittedName>
        <fullName evidence="1">Competence protein ComK</fullName>
    </submittedName>
</protein>
<dbReference type="Proteomes" id="UP001597040">
    <property type="component" value="Unassembled WGS sequence"/>
</dbReference>
<evidence type="ECO:0000313" key="2">
    <source>
        <dbReference type="Proteomes" id="UP001597040"/>
    </source>
</evidence>
<organism evidence="1 2">
    <name type="scientific">Virgibacillus byunsanensis</name>
    <dbReference type="NCBI Taxonomy" id="570945"/>
    <lineage>
        <taxon>Bacteria</taxon>
        <taxon>Bacillati</taxon>
        <taxon>Bacillota</taxon>
        <taxon>Bacilli</taxon>
        <taxon>Bacillales</taxon>
        <taxon>Bacillaceae</taxon>
        <taxon>Virgibacillus</taxon>
    </lineage>
</organism>
<accession>A0ABW3LG86</accession>
<sequence length="165" mass="19011">MTAVYIITQQTKAIMTKDSSYYKARILEGQTERYSIHKPEQILDNSCLLYGSTLHGRKEAVKEILKSSSKLPVPVIPDKGVYMLPSSSTKNKDCIWFSYYQIDFYEQRDAKTYVAFNDGTGIYANVSRSAFDSQFKRTSQIIAHQHRSIFFGARPWTSFQHTSIR</sequence>
<keyword evidence="2" id="KW-1185">Reference proteome</keyword>
<name>A0ABW3LG86_9BACI</name>
<reference evidence="2" key="1">
    <citation type="journal article" date="2019" name="Int. J. Syst. Evol. Microbiol.">
        <title>The Global Catalogue of Microorganisms (GCM) 10K type strain sequencing project: providing services to taxonomists for standard genome sequencing and annotation.</title>
        <authorList>
            <consortium name="The Broad Institute Genomics Platform"/>
            <consortium name="The Broad Institute Genome Sequencing Center for Infectious Disease"/>
            <person name="Wu L."/>
            <person name="Ma J."/>
        </authorList>
    </citation>
    <scope>NUCLEOTIDE SEQUENCE [LARGE SCALE GENOMIC DNA]</scope>
    <source>
        <strain evidence="2">CCUG 56754</strain>
    </source>
</reference>
<dbReference type="Pfam" id="PF06338">
    <property type="entry name" value="ComK"/>
    <property type="match status" value="1"/>
</dbReference>
<dbReference type="EMBL" id="JBHTKJ010000001">
    <property type="protein sequence ID" value="MFD1036823.1"/>
    <property type="molecule type" value="Genomic_DNA"/>
</dbReference>
<gene>
    <name evidence="1" type="ORF">ACFQ3N_00075</name>
</gene>